<dbReference type="PROSITE" id="PS00798">
    <property type="entry name" value="ALDOKETO_REDUCTASE_1"/>
    <property type="match status" value="1"/>
</dbReference>
<dbReference type="InterPro" id="IPR036812">
    <property type="entry name" value="NAD(P)_OxRdtase_dom_sf"/>
</dbReference>
<feature type="site" description="Lowers pKa of active site Tyr" evidence="3">
    <location>
        <position position="95"/>
    </location>
</feature>
<evidence type="ECO:0000256" key="2">
    <source>
        <dbReference type="PIRSR" id="PIRSR000097-2"/>
    </source>
</evidence>
<dbReference type="Pfam" id="PF00248">
    <property type="entry name" value="Aldo_ket_red"/>
    <property type="match status" value="1"/>
</dbReference>
<dbReference type="Proteomes" id="UP000015354">
    <property type="component" value="Unassembled WGS sequence"/>
</dbReference>
<reference evidence="5" key="2">
    <citation type="submission" date="2013-03" db="EMBL/GenBank/DDBJ databases">
        <authorList>
            <person name="Motta M.C.M."/>
            <person name="Martins A.C.A."/>
            <person name="Preta C.M.C.C."/>
            <person name="Silva R."/>
            <person name="de Souza S.S."/>
            <person name="Klein C.C."/>
            <person name="de Almeida L.G.P."/>
            <person name="Cunha O.L."/>
            <person name="Colabardini A.C."/>
            <person name="Lima B.A."/>
            <person name="Machado C.R."/>
            <person name="Soares C.M.A."/>
            <person name="de Menezes C.B.A."/>
            <person name="Bartolomeu D.C."/>
            <person name="Grisard E.C."/>
            <person name="Fantinatti-Garboggini F."/>
            <person name="Rodrigues-Luiz G.F."/>
            <person name="Wagner G."/>
            <person name="Goldman G.H."/>
            <person name="Fietto J.L.R."/>
            <person name="Ciapina L.P."/>
            <person name="Brocchi M."/>
            <person name="Elias M.C."/>
            <person name="Goldman M.H.S."/>
            <person name="Sagot M.-F."/>
            <person name="Pereira M."/>
            <person name="Stoco P.H."/>
            <person name="Teixeira S.M.R."/>
            <person name="de Mendonca-Neto R.P."/>
            <person name="Maciel T.E.F."/>
            <person name="Mendes T.A.O."/>
            <person name="Urmenyi T.P."/>
            <person name="Teixeira M.M.G."/>
            <person name="de Camargo E.F.P."/>
            <person name="de Sousa W."/>
            <person name="Schenkman S."/>
            <person name="de Vasconcelos A.T.R."/>
        </authorList>
    </citation>
    <scope>NUCLEOTIDE SEQUENCE</scope>
</reference>
<dbReference type="InterPro" id="IPR018170">
    <property type="entry name" value="Aldo/ket_reductase_CS"/>
</dbReference>
<feature type="domain" description="NADP-dependent oxidoreductase" evidence="4">
    <location>
        <begin position="33"/>
        <end position="312"/>
    </location>
</feature>
<proteinExistence type="predicted"/>
<evidence type="ECO:0000259" key="4">
    <source>
        <dbReference type="Pfam" id="PF00248"/>
    </source>
</evidence>
<dbReference type="CDD" id="cd19071">
    <property type="entry name" value="AKR_AKR1-5-like"/>
    <property type="match status" value="1"/>
</dbReference>
<evidence type="ECO:0000313" key="5">
    <source>
        <dbReference type="EMBL" id="EPY27900.1"/>
    </source>
</evidence>
<dbReference type="InterPro" id="IPR020471">
    <property type="entry name" value="AKR"/>
</dbReference>
<dbReference type="SUPFAM" id="SSF51430">
    <property type="entry name" value="NAD(P)-linked oxidoreductase"/>
    <property type="match status" value="1"/>
</dbReference>
<dbReference type="InterPro" id="IPR023210">
    <property type="entry name" value="NADP_OxRdtase_dom"/>
</dbReference>
<feature type="active site" description="Proton donor" evidence="1">
    <location>
        <position position="66"/>
    </location>
</feature>
<dbReference type="PIRSF" id="PIRSF000097">
    <property type="entry name" value="AKR"/>
    <property type="match status" value="1"/>
</dbReference>
<dbReference type="GO" id="GO:0016491">
    <property type="term" value="F:oxidoreductase activity"/>
    <property type="evidence" value="ECO:0007669"/>
    <property type="project" value="InterPro"/>
</dbReference>
<dbReference type="FunFam" id="3.20.20.100:FF:000056">
    <property type="entry name" value="Aldo-keto reductase-like protein"/>
    <property type="match status" value="1"/>
</dbReference>
<name>S9VWH4_9TRYP</name>
<accession>S9VWH4</accession>
<dbReference type="PANTHER" id="PTHR11732">
    <property type="entry name" value="ALDO/KETO REDUCTASE"/>
    <property type="match status" value="1"/>
</dbReference>
<evidence type="ECO:0000313" key="6">
    <source>
        <dbReference type="EMBL" id="EPY28473.1"/>
    </source>
</evidence>
<gene>
    <name evidence="8" type="ORF">STCU_01997</name>
    <name evidence="7" type="ORF">STCU_02512</name>
    <name evidence="6" type="ORF">STCU_05107</name>
    <name evidence="5" type="ORF">STCU_05438</name>
</gene>
<evidence type="ECO:0000256" key="3">
    <source>
        <dbReference type="PIRSR" id="PIRSR000097-3"/>
    </source>
</evidence>
<evidence type="ECO:0000313" key="8">
    <source>
        <dbReference type="EMBL" id="EPY33769.1"/>
    </source>
</evidence>
<reference evidence="5 9" key="1">
    <citation type="journal article" date="2013" name="PLoS ONE">
        <title>Predicting the Proteins of Angomonas deanei, Strigomonas culicis and Their Respective Endosymbionts Reveals New Aspects of the Trypanosomatidae Family.</title>
        <authorList>
            <person name="Motta M.C."/>
            <person name="Martins A.C."/>
            <person name="de Souza S.S."/>
            <person name="Catta-Preta C.M."/>
            <person name="Silva R."/>
            <person name="Klein C.C."/>
            <person name="de Almeida L.G."/>
            <person name="de Lima Cunha O."/>
            <person name="Ciapina L.P."/>
            <person name="Brocchi M."/>
            <person name="Colabardini A.C."/>
            <person name="de Araujo Lima B."/>
            <person name="Machado C.R."/>
            <person name="de Almeida Soares C.M."/>
            <person name="Probst C.M."/>
            <person name="de Menezes C.B."/>
            <person name="Thompson C.E."/>
            <person name="Bartholomeu D.C."/>
            <person name="Gradia D.F."/>
            <person name="Pavoni D.P."/>
            <person name="Grisard E.C."/>
            <person name="Fantinatti-Garboggini F."/>
            <person name="Marchini F.K."/>
            <person name="Rodrigues-Luiz G.F."/>
            <person name="Wagner G."/>
            <person name="Goldman G.H."/>
            <person name="Fietto J.L."/>
            <person name="Elias M.C."/>
            <person name="Goldman M.H."/>
            <person name="Sagot M.F."/>
            <person name="Pereira M."/>
            <person name="Stoco P.H."/>
            <person name="de Mendonca-Neto R.P."/>
            <person name="Teixeira S.M."/>
            <person name="Maciel T.E."/>
            <person name="de Oliveira Mendes T.A."/>
            <person name="Urmenyi T.P."/>
            <person name="de Souza W."/>
            <person name="Schenkman S."/>
            <person name="de Vasconcelos A.T."/>
        </authorList>
    </citation>
    <scope>NUCLEOTIDE SEQUENCE [LARGE SCALE GENOMIC DNA]</scope>
</reference>
<feature type="binding site" evidence="2">
    <location>
        <position position="128"/>
    </location>
    <ligand>
        <name>substrate</name>
    </ligand>
</feature>
<evidence type="ECO:0000313" key="9">
    <source>
        <dbReference type="Proteomes" id="UP000015354"/>
    </source>
</evidence>
<sequence length="339" mass="38317">MAHNYIFYRPLGGPKLAVNTLIPLSNGLHIPQLGFGTYRLPPDEAEGAVEYALECGFRHVDCAKAYCNQKSVGKALQKALKTRRVLRENLYVTSKLWPTDQRPDVVEAACRETLGELQLDYLDLYLIHWPVCWRHSPSFETDADKYPRDAQGLPLVEEGVGLADTWRAMSALVDKGLVRAIGLSNCQEAHIKAIPKEEGMQPPVVNQVEFHPSWYDGEIVRVNREHQIQTAAYCPLAMPTRWTPPDYTPLVEDEVLLRISERTGFSSARVLLNWNIDKSNVVIVKASKKEHIKSNAKASGFALDDATHTILDVFYNKHKRCRVMNPTNFTRSGKPFFSD</sequence>
<dbReference type="AlphaFoldDB" id="S9VWH4"/>
<evidence type="ECO:0000256" key="1">
    <source>
        <dbReference type="PIRSR" id="PIRSR000097-1"/>
    </source>
</evidence>
<protein>
    <submittedName>
        <fullName evidence="5">Aldehyde reductase</fullName>
    </submittedName>
</protein>
<dbReference type="PRINTS" id="PR00069">
    <property type="entry name" value="ALDKETRDTASE"/>
</dbReference>
<dbReference type="EMBL" id="ATMH01005438">
    <property type="protein sequence ID" value="EPY27900.1"/>
    <property type="molecule type" value="Genomic_DNA"/>
</dbReference>
<dbReference type="Gene3D" id="3.20.20.100">
    <property type="entry name" value="NADP-dependent oxidoreductase domain"/>
    <property type="match status" value="1"/>
</dbReference>
<organism evidence="5 9">
    <name type="scientific">Strigomonas culicis</name>
    <dbReference type="NCBI Taxonomy" id="28005"/>
    <lineage>
        <taxon>Eukaryota</taxon>
        <taxon>Discoba</taxon>
        <taxon>Euglenozoa</taxon>
        <taxon>Kinetoplastea</taxon>
        <taxon>Metakinetoplastina</taxon>
        <taxon>Trypanosomatida</taxon>
        <taxon>Trypanosomatidae</taxon>
        <taxon>Strigomonadinae</taxon>
        <taxon>Strigomonas</taxon>
    </lineage>
</organism>
<dbReference type="EMBL" id="ATMH01002512">
    <property type="protein sequence ID" value="EPY33053.1"/>
    <property type="molecule type" value="Genomic_DNA"/>
</dbReference>
<evidence type="ECO:0000313" key="7">
    <source>
        <dbReference type="EMBL" id="EPY33053.1"/>
    </source>
</evidence>
<comment type="caution">
    <text evidence="5">The sequence shown here is derived from an EMBL/GenBank/DDBJ whole genome shotgun (WGS) entry which is preliminary data.</text>
</comment>
<dbReference type="EMBL" id="ATMH01005107">
    <property type="protein sequence ID" value="EPY28473.1"/>
    <property type="molecule type" value="Genomic_DNA"/>
</dbReference>
<keyword evidence="9" id="KW-1185">Reference proteome</keyword>
<dbReference type="OrthoDB" id="416253at2759"/>
<dbReference type="EMBL" id="ATMH01001997">
    <property type="protein sequence ID" value="EPY33769.1"/>
    <property type="molecule type" value="Genomic_DNA"/>
</dbReference>